<sequence>MKTSEIELPYRERMFRFVKDPELAQLEKKYEPYLDLHDLEEISKLYDIVQAAPNEAITGRLIWTTQLDLPIDLKKDIIAIFSRYFVE</sequence>
<name>A0ABS8U4D4_9SPHI</name>
<evidence type="ECO:0000313" key="2">
    <source>
        <dbReference type="Proteomes" id="UP001199919"/>
    </source>
</evidence>
<reference evidence="1 2" key="1">
    <citation type="submission" date="2021-12" db="EMBL/GenBank/DDBJ databases">
        <title>Mucilaginibacter roseus genome.</title>
        <authorList>
            <person name="Ferreira J.R."/>
            <person name="Newman J.D."/>
        </authorList>
    </citation>
    <scope>NUCLEOTIDE SEQUENCE [LARGE SCALE GENOMIC DNA]</scope>
    <source>
        <strain evidence="1 2">LMG 28454</strain>
    </source>
</reference>
<dbReference type="EMBL" id="JAJPWV010000004">
    <property type="protein sequence ID" value="MCD8741970.1"/>
    <property type="molecule type" value="Genomic_DNA"/>
</dbReference>
<dbReference type="RefSeq" id="WP_232178464.1">
    <property type="nucleotide sequence ID" value="NZ_JAJPWV010000004.1"/>
</dbReference>
<accession>A0ABS8U4D4</accession>
<proteinExistence type="predicted"/>
<dbReference type="Proteomes" id="UP001199919">
    <property type="component" value="Unassembled WGS sequence"/>
</dbReference>
<comment type="caution">
    <text evidence="1">The sequence shown here is derived from an EMBL/GenBank/DDBJ whole genome shotgun (WGS) entry which is preliminary data.</text>
</comment>
<organism evidence="1 2">
    <name type="scientific">Mucilaginibacter roseus</name>
    <dbReference type="NCBI Taxonomy" id="1528868"/>
    <lineage>
        <taxon>Bacteria</taxon>
        <taxon>Pseudomonadati</taxon>
        <taxon>Bacteroidota</taxon>
        <taxon>Sphingobacteriia</taxon>
        <taxon>Sphingobacteriales</taxon>
        <taxon>Sphingobacteriaceae</taxon>
        <taxon>Mucilaginibacter</taxon>
    </lineage>
</organism>
<keyword evidence="2" id="KW-1185">Reference proteome</keyword>
<evidence type="ECO:0000313" key="1">
    <source>
        <dbReference type="EMBL" id="MCD8741970.1"/>
    </source>
</evidence>
<gene>
    <name evidence="1" type="ORF">LT679_15250</name>
</gene>
<protein>
    <submittedName>
        <fullName evidence="1">Uncharacterized protein</fullName>
    </submittedName>
</protein>